<evidence type="ECO:0000259" key="8">
    <source>
        <dbReference type="PROSITE" id="PS50157"/>
    </source>
</evidence>
<comment type="subcellular location">
    <subcellularLocation>
        <location evidence="1">Nucleus</location>
    </subcellularLocation>
</comment>
<proteinExistence type="predicted"/>
<keyword evidence="4 7" id="KW-0863">Zinc-finger</keyword>
<dbReference type="AlphaFoldDB" id="A0A443RZG1"/>
<evidence type="ECO:0000256" key="3">
    <source>
        <dbReference type="ARBA" id="ARBA00022737"/>
    </source>
</evidence>
<evidence type="ECO:0000256" key="5">
    <source>
        <dbReference type="ARBA" id="ARBA00022833"/>
    </source>
</evidence>
<evidence type="ECO:0000256" key="1">
    <source>
        <dbReference type="ARBA" id="ARBA00004123"/>
    </source>
</evidence>
<keyword evidence="6" id="KW-0539">Nucleus</keyword>
<keyword evidence="10" id="KW-1185">Reference proteome</keyword>
<dbReference type="InterPro" id="IPR050331">
    <property type="entry name" value="Zinc_finger"/>
</dbReference>
<dbReference type="GO" id="GO:0005634">
    <property type="term" value="C:nucleus"/>
    <property type="evidence" value="ECO:0007669"/>
    <property type="project" value="UniProtKB-SubCell"/>
</dbReference>
<dbReference type="Gene3D" id="3.30.160.60">
    <property type="entry name" value="Classic Zinc Finger"/>
    <property type="match status" value="1"/>
</dbReference>
<keyword evidence="5" id="KW-0862">Zinc</keyword>
<sequence>MLIVESRSTLSNKIQVVMDEEFNPETDPDYDPSNQQKFDQNYEPMDWETSDISIDEPLLNPWGYPAMYGRGAAARNTQSSVDDGVMQTQNTTREFDIQEQLRQIQATDSQSSAQETFPVIEFPNMQTSRGTHSSLKCNDCNQTFRNHASLAEHQRYYHEVGNFICQHCPQQFQYRIQLRDHQEQVHEPQICGVCLRWILGTIKFDAHNEQYHPTPIPTTSYLCDYCGDEYVVRLTYQRHVRDVHRLIWCTICQQNYIGKIEYDRHLKDGHNLG</sequence>
<feature type="domain" description="C2H2-type" evidence="8">
    <location>
        <begin position="163"/>
        <end position="186"/>
    </location>
</feature>
<feature type="domain" description="C2H2-type" evidence="8">
    <location>
        <begin position="221"/>
        <end position="244"/>
    </location>
</feature>
<dbReference type="VEuPathDB" id="VectorBase:LDEU011381"/>
<evidence type="ECO:0000256" key="7">
    <source>
        <dbReference type="PROSITE-ProRule" id="PRU00042"/>
    </source>
</evidence>
<dbReference type="SUPFAM" id="SSF57667">
    <property type="entry name" value="beta-beta-alpha zinc fingers"/>
    <property type="match status" value="1"/>
</dbReference>
<feature type="domain" description="C2H2-type" evidence="8">
    <location>
        <begin position="135"/>
        <end position="158"/>
    </location>
</feature>
<evidence type="ECO:0000313" key="10">
    <source>
        <dbReference type="Proteomes" id="UP000288716"/>
    </source>
</evidence>
<dbReference type="PANTHER" id="PTHR16515:SF49">
    <property type="entry name" value="GASTRULA ZINC FINGER PROTEIN XLCGF49.1-LIKE-RELATED"/>
    <property type="match status" value="1"/>
</dbReference>
<dbReference type="SMART" id="SM00355">
    <property type="entry name" value="ZnF_C2H2"/>
    <property type="match status" value="4"/>
</dbReference>
<dbReference type="GO" id="GO:0008270">
    <property type="term" value="F:zinc ion binding"/>
    <property type="evidence" value="ECO:0007669"/>
    <property type="project" value="UniProtKB-KW"/>
</dbReference>
<dbReference type="Proteomes" id="UP000288716">
    <property type="component" value="Unassembled WGS sequence"/>
</dbReference>
<dbReference type="EMBL" id="NCKV01016257">
    <property type="protein sequence ID" value="RWS20659.1"/>
    <property type="molecule type" value="Genomic_DNA"/>
</dbReference>
<comment type="caution">
    <text evidence="9">The sequence shown here is derived from an EMBL/GenBank/DDBJ whole genome shotgun (WGS) entry which is preliminary data.</text>
</comment>
<accession>A0A443RZG1</accession>
<organism evidence="9 10">
    <name type="scientific">Leptotrombidium deliense</name>
    <dbReference type="NCBI Taxonomy" id="299467"/>
    <lineage>
        <taxon>Eukaryota</taxon>
        <taxon>Metazoa</taxon>
        <taxon>Ecdysozoa</taxon>
        <taxon>Arthropoda</taxon>
        <taxon>Chelicerata</taxon>
        <taxon>Arachnida</taxon>
        <taxon>Acari</taxon>
        <taxon>Acariformes</taxon>
        <taxon>Trombidiformes</taxon>
        <taxon>Prostigmata</taxon>
        <taxon>Anystina</taxon>
        <taxon>Parasitengona</taxon>
        <taxon>Trombiculoidea</taxon>
        <taxon>Trombiculidae</taxon>
        <taxon>Leptotrombidium</taxon>
    </lineage>
</organism>
<keyword evidence="2" id="KW-0479">Metal-binding</keyword>
<dbReference type="OrthoDB" id="5803930at2759"/>
<gene>
    <name evidence="9" type="ORF">B4U80_12033</name>
</gene>
<evidence type="ECO:0000256" key="6">
    <source>
        <dbReference type="ARBA" id="ARBA00023242"/>
    </source>
</evidence>
<dbReference type="PROSITE" id="PS50157">
    <property type="entry name" value="ZINC_FINGER_C2H2_2"/>
    <property type="match status" value="3"/>
</dbReference>
<protein>
    <recommendedName>
        <fullName evidence="8">C2H2-type domain-containing protein</fullName>
    </recommendedName>
</protein>
<dbReference type="InterPro" id="IPR036236">
    <property type="entry name" value="Znf_C2H2_sf"/>
</dbReference>
<reference evidence="9 10" key="1">
    <citation type="journal article" date="2018" name="Gigascience">
        <title>Genomes of trombidid mites reveal novel predicted allergens and laterally-transferred genes associated with secondary metabolism.</title>
        <authorList>
            <person name="Dong X."/>
            <person name="Chaisiri K."/>
            <person name="Xia D."/>
            <person name="Armstrong S.D."/>
            <person name="Fang Y."/>
            <person name="Donnelly M.J."/>
            <person name="Kadowaki T."/>
            <person name="McGarry J.W."/>
            <person name="Darby A.C."/>
            <person name="Makepeace B.L."/>
        </authorList>
    </citation>
    <scope>NUCLEOTIDE SEQUENCE [LARGE SCALE GENOMIC DNA]</scope>
    <source>
        <strain evidence="9">UoL-UT</strain>
    </source>
</reference>
<keyword evidence="3" id="KW-0677">Repeat</keyword>
<dbReference type="STRING" id="299467.A0A443RZG1"/>
<evidence type="ECO:0000256" key="2">
    <source>
        <dbReference type="ARBA" id="ARBA00022723"/>
    </source>
</evidence>
<dbReference type="PANTHER" id="PTHR16515">
    <property type="entry name" value="PR DOMAIN ZINC FINGER PROTEIN"/>
    <property type="match status" value="1"/>
</dbReference>
<dbReference type="InterPro" id="IPR013087">
    <property type="entry name" value="Znf_C2H2_type"/>
</dbReference>
<dbReference type="GO" id="GO:0010468">
    <property type="term" value="P:regulation of gene expression"/>
    <property type="evidence" value="ECO:0007669"/>
    <property type="project" value="TreeGrafter"/>
</dbReference>
<dbReference type="Pfam" id="PF00096">
    <property type="entry name" value="zf-C2H2"/>
    <property type="match status" value="1"/>
</dbReference>
<evidence type="ECO:0000256" key="4">
    <source>
        <dbReference type="ARBA" id="ARBA00022771"/>
    </source>
</evidence>
<name>A0A443RZG1_9ACAR</name>
<dbReference type="PROSITE" id="PS00028">
    <property type="entry name" value="ZINC_FINGER_C2H2_1"/>
    <property type="match status" value="3"/>
</dbReference>
<evidence type="ECO:0000313" key="9">
    <source>
        <dbReference type="EMBL" id="RWS20659.1"/>
    </source>
</evidence>